<organism evidence="1 2">
    <name type="scientific">Salvia divinorum</name>
    <name type="common">Maria pastora</name>
    <name type="synonym">Diviner's sage</name>
    <dbReference type="NCBI Taxonomy" id="28513"/>
    <lineage>
        <taxon>Eukaryota</taxon>
        <taxon>Viridiplantae</taxon>
        <taxon>Streptophyta</taxon>
        <taxon>Embryophyta</taxon>
        <taxon>Tracheophyta</taxon>
        <taxon>Spermatophyta</taxon>
        <taxon>Magnoliopsida</taxon>
        <taxon>eudicotyledons</taxon>
        <taxon>Gunneridae</taxon>
        <taxon>Pentapetalae</taxon>
        <taxon>asterids</taxon>
        <taxon>lamiids</taxon>
        <taxon>Lamiales</taxon>
        <taxon>Lamiaceae</taxon>
        <taxon>Nepetoideae</taxon>
        <taxon>Mentheae</taxon>
        <taxon>Salviinae</taxon>
        <taxon>Salvia</taxon>
        <taxon>Salvia subgen. Calosphace</taxon>
    </lineage>
</organism>
<dbReference type="InterPro" id="IPR002843">
    <property type="entry name" value="ATPase_V0-cplx_csu/dsu"/>
</dbReference>
<dbReference type="PANTHER" id="PTHR11028">
    <property type="entry name" value="VACUOLAR ATP SYNTHASE SUBUNIT AC39"/>
    <property type="match status" value="1"/>
</dbReference>
<protein>
    <submittedName>
        <fullName evidence="1">V-type proton ATPase subunit d1</fullName>
    </submittedName>
</protein>
<dbReference type="Pfam" id="PF01992">
    <property type="entry name" value="vATP-synt_AC39"/>
    <property type="match status" value="1"/>
</dbReference>
<dbReference type="SUPFAM" id="SSF103486">
    <property type="entry name" value="V-type ATP synthase subunit C"/>
    <property type="match status" value="1"/>
</dbReference>
<reference evidence="1 2" key="1">
    <citation type="submission" date="2024-06" db="EMBL/GenBank/DDBJ databases">
        <title>A chromosome level genome sequence of Diviner's sage (Salvia divinorum).</title>
        <authorList>
            <person name="Ford S.A."/>
            <person name="Ro D.-K."/>
            <person name="Ness R.W."/>
            <person name="Phillips M.A."/>
        </authorList>
    </citation>
    <scope>NUCLEOTIDE SEQUENCE [LARGE SCALE GENOMIC DNA]</scope>
    <source>
        <strain evidence="1">SAF-2024a</strain>
        <tissue evidence="1">Leaf</tissue>
    </source>
</reference>
<keyword evidence="2" id="KW-1185">Reference proteome</keyword>
<gene>
    <name evidence="1" type="primary">VHAD1</name>
    <name evidence="1" type="ORF">AAHA92_31344</name>
</gene>
<dbReference type="InterPro" id="IPR016727">
    <property type="entry name" value="ATPase_V0-cplx_dsu"/>
</dbReference>
<evidence type="ECO:0000313" key="2">
    <source>
        <dbReference type="Proteomes" id="UP001567538"/>
    </source>
</evidence>
<dbReference type="Proteomes" id="UP001567538">
    <property type="component" value="Unassembled WGS sequence"/>
</dbReference>
<accession>A0ABD1FTW1</accession>
<evidence type="ECO:0000313" key="1">
    <source>
        <dbReference type="EMBL" id="KAL1535266.1"/>
    </source>
</evidence>
<proteinExistence type="predicted"/>
<sequence length="105" mass="12186">MNTAELYFRNNEEYTLQSIPRGFLQVLPEIIMSGLLVFEANLMVFEADRRAVNITINSIGTELTREDRRKLYSNFGLLYPYGHEELAICEDTEQVINYIPSYVLS</sequence>
<name>A0ABD1FTW1_SALDI</name>
<dbReference type="InterPro" id="IPR036079">
    <property type="entry name" value="ATPase_csu/dsu_sf"/>
</dbReference>
<comment type="caution">
    <text evidence="1">The sequence shown here is derived from an EMBL/GenBank/DDBJ whole genome shotgun (WGS) entry which is preliminary data.</text>
</comment>
<dbReference type="AlphaFoldDB" id="A0ABD1FTW1"/>
<dbReference type="EMBL" id="JBEAFC010000012">
    <property type="protein sequence ID" value="KAL1535266.1"/>
    <property type="molecule type" value="Genomic_DNA"/>
</dbReference>